<proteinExistence type="predicted"/>
<gene>
    <name evidence="1" type="ORF">SSLN_LOCUS18628</name>
</gene>
<dbReference type="EMBL" id="UYSU01044871">
    <property type="protein sequence ID" value="VDM05014.1"/>
    <property type="molecule type" value="Genomic_DNA"/>
</dbReference>
<evidence type="ECO:0000313" key="1">
    <source>
        <dbReference type="EMBL" id="VDM05014.1"/>
    </source>
</evidence>
<reference evidence="1 2" key="2">
    <citation type="submission" date="2018-11" db="EMBL/GenBank/DDBJ databases">
        <authorList>
            <consortium name="Pathogen Informatics"/>
        </authorList>
    </citation>
    <scope>NUCLEOTIDE SEQUENCE [LARGE SCALE GENOMIC DNA]</scope>
    <source>
        <strain evidence="1 2">NST_G2</strain>
    </source>
</reference>
<dbReference type="WBParaSite" id="SSLN_0001932901-mRNA-1">
    <property type="protein sequence ID" value="SSLN_0001932901-mRNA-1"/>
    <property type="gene ID" value="SSLN_0001932901"/>
</dbReference>
<protein>
    <submittedName>
        <fullName evidence="3">Reverse transcriptase domain-containing protein</fullName>
    </submittedName>
</protein>
<dbReference type="Proteomes" id="UP000275846">
    <property type="component" value="Unassembled WGS sequence"/>
</dbReference>
<keyword evidence="2" id="KW-1185">Reference proteome</keyword>
<accession>A0A183TQ80</accession>
<dbReference type="OrthoDB" id="10065625at2759"/>
<reference evidence="3" key="1">
    <citation type="submission" date="2016-06" db="UniProtKB">
        <authorList>
            <consortium name="WormBaseParasite"/>
        </authorList>
    </citation>
    <scope>IDENTIFICATION</scope>
</reference>
<dbReference type="AlphaFoldDB" id="A0A183TQ80"/>
<organism evidence="3">
    <name type="scientific">Schistocephalus solidus</name>
    <name type="common">Tapeworm</name>
    <dbReference type="NCBI Taxonomy" id="70667"/>
    <lineage>
        <taxon>Eukaryota</taxon>
        <taxon>Metazoa</taxon>
        <taxon>Spiralia</taxon>
        <taxon>Lophotrochozoa</taxon>
        <taxon>Platyhelminthes</taxon>
        <taxon>Cestoda</taxon>
        <taxon>Eucestoda</taxon>
        <taxon>Diphyllobothriidea</taxon>
        <taxon>Diphyllobothriidae</taxon>
        <taxon>Schistocephalus</taxon>
    </lineage>
</organism>
<sequence length="157" mass="17354">MDAVFGSSRRSCEVCQLAFLNLITSLRNEQQSVLVIYLNLSKASDKVRHRRLPVKLEALGIRPPLLDFIGSYLSNRSQMVLVVRKTLKQLQLIKSPGPDGISAKVLNELTDQLVSPLSNIFENSMEAGALPTEWKIANTMLSTMSSSSLTSTGVYKQ</sequence>
<evidence type="ECO:0000313" key="3">
    <source>
        <dbReference type="WBParaSite" id="SSLN_0001932901-mRNA-1"/>
    </source>
</evidence>
<evidence type="ECO:0000313" key="2">
    <source>
        <dbReference type="Proteomes" id="UP000275846"/>
    </source>
</evidence>
<name>A0A183TQ80_SCHSO</name>
<dbReference type="STRING" id="70667.A0A183TQ80"/>
<dbReference type="PANTHER" id="PTHR19446">
    <property type="entry name" value="REVERSE TRANSCRIPTASES"/>
    <property type="match status" value="1"/>
</dbReference>